<evidence type="ECO:0000256" key="3">
    <source>
        <dbReference type="ARBA" id="ARBA00020634"/>
    </source>
</evidence>
<dbReference type="InterPro" id="IPR038566">
    <property type="entry name" value="Mediator_Med6_sf"/>
</dbReference>
<keyword evidence="10" id="KW-1185">Reference proteome</keyword>
<comment type="similarity">
    <text evidence="2 8">Belongs to the Mediator complex subunit 6 family.</text>
</comment>
<keyword evidence="5 8" id="KW-0804">Transcription</keyword>
<dbReference type="AlphaFoldDB" id="A0A059EZQ1"/>
<dbReference type="STRING" id="1288291.A0A059EZQ1"/>
<evidence type="ECO:0000256" key="4">
    <source>
        <dbReference type="ARBA" id="ARBA00023015"/>
    </source>
</evidence>
<dbReference type="Pfam" id="PF04934">
    <property type="entry name" value="Med6"/>
    <property type="match status" value="1"/>
</dbReference>
<evidence type="ECO:0000256" key="2">
    <source>
        <dbReference type="ARBA" id="ARBA00007526"/>
    </source>
</evidence>
<dbReference type="GO" id="GO:0003712">
    <property type="term" value="F:transcription coregulator activity"/>
    <property type="evidence" value="ECO:0007669"/>
    <property type="project" value="InterPro"/>
</dbReference>
<dbReference type="Proteomes" id="UP000030655">
    <property type="component" value="Unassembled WGS sequence"/>
</dbReference>
<evidence type="ECO:0000256" key="6">
    <source>
        <dbReference type="ARBA" id="ARBA00023242"/>
    </source>
</evidence>
<dbReference type="Gene3D" id="3.10.450.580">
    <property type="entry name" value="Mediator complex, subunit Med6"/>
    <property type="match status" value="1"/>
</dbReference>
<dbReference type="GO" id="GO:0016592">
    <property type="term" value="C:mediator complex"/>
    <property type="evidence" value="ECO:0007669"/>
    <property type="project" value="InterPro"/>
</dbReference>
<comment type="subcellular location">
    <subcellularLocation>
        <location evidence="1 8">Nucleus</location>
    </subcellularLocation>
</comment>
<proteinExistence type="inferred from homology"/>
<comment type="function">
    <text evidence="8">Component of the Mediator complex, a coactivator involved in the regulated transcription of nearly all RNA polymerase II-dependent genes. Mediator functions as a bridge to convey information from gene-specific regulatory proteins to the basal RNA polymerase II transcription machinery. Mediator is recruited to promoters by direct interactions with regulatory proteins and serves as a scaffold for the assembly of a functional preinitiation complex with RNA polymerase II and the general transcription factors.</text>
</comment>
<name>A0A059EZQ1_9MICR</name>
<dbReference type="EMBL" id="KK365186">
    <property type="protein sequence ID" value="KCZ80342.1"/>
    <property type="molecule type" value="Genomic_DNA"/>
</dbReference>
<dbReference type="VEuPathDB" id="MicrosporidiaDB:H312_02249"/>
<keyword evidence="6 8" id="KW-0539">Nucleus</keyword>
<evidence type="ECO:0000256" key="8">
    <source>
        <dbReference type="RuleBase" id="RU364143"/>
    </source>
</evidence>
<dbReference type="PANTHER" id="PTHR13104">
    <property type="entry name" value="MED-6-RELATED"/>
    <property type="match status" value="1"/>
</dbReference>
<gene>
    <name evidence="8" type="primary">MED6</name>
    <name evidence="9" type="ORF">H312_02249</name>
</gene>
<dbReference type="InterPro" id="IPR007018">
    <property type="entry name" value="Mediator_Med6"/>
</dbReference>
<accession>A0A059EZQ1</accession>
<evidence type="ECO:0000256" key="7">
    <source>
        <dbReference type="ARBA" id="ARBA00031259"/>
    </source>
</evidence>
<keyword evidence="8" id="KW-0010">Activator</keyword>
<evidence type="ECO:0000313" key="9">
    <source>
        <dbReference type="EMBL" id="KCZ80342.1"/>
    </source>
</evidence>
<dbReference type="OrthoDB" id="344220at2759"/>
<evidence type="ECO:0000256" key="5">
    <source>
        <dbReference type="ARBA" id="ARBA00023163"/>
    </source>
</evidence>
<evidence type="ECO:0000256" key="1">
    <source>
        <dbReference type="ARBA" id="ARBA00004123"/>
    </source>
</evidence>
<protein>
    <recommendedName>
        <fullName evidence="3 8">Mediator of RNA polymerase II transcription subunit 6</fullName>
    </recommendedName>
    <alternativeName>
        <fullName evidence="7 8">Mediator complex subunit 6</fullName>
    </alternativeName>
</protein>
<dbReference type="HOGENOM" id="CLU_077754_5_0_1"/>
<organism evidence="9 10">
    <name type="scientific">Anncaliia algerae PRA339</name>
    <dbReference type="NCBI Taxonomy" id="1288291"/>
    <lineage>
        <taxon>Eukaryota</taxon>
        <taxon>Fungi</taxon>
        <taxon>Fungi incertae sedis</taxon>
        <taxon>Microsporidia</taxon>
        <taxon>Tubulinosematoidea</taxon>
        <taxon>Tubulinosematidae</taxon>
        <taxon>Anncaliia</taxon>
    </lineage>
</organism>
<sequence>MSPEDDICFYDPSFYPTEETALEYFRNSPFYDKQCNNEILRMQMQYNANMKININERLKEMVGVEYSFRENISNIFIIQKSYRKDNEKTILLDLYYIMNGIVYKAPTDKSIFTSRFINSVASLNKALDIYNDRITLFDEINVKKDDEEFNEILKILADYKLR</sequence>
<reference evidence="9 10" key="2">
    <citation type="submission" date="2014-03" db="EMBL/GenBank/DDBJ databases">
        <title>The Genome Sequence of Anncaliia algerae insect isolate PRA339.</title>
        <authorList>
            <consortium name="The Broad Institute Genome Sequencing Platform"/>
            <consortium name="The Broad Institute Genome Sequencing Center for Infectious Disease"/>
            <person name="Cuomo C."/>
            <person name="Becnel J."/>
            <person name="Sanscrainte N."/>
            <person name="Walker B."/>
            <person name="Young S.K."/>
            <person name="Zeng Q."/>
            <person name="Gargeya S."/>
            <person name="Fitzgerald M."/>
            <person name="Haas B."/>
            <person name="Abouelleil A."/>
            <person name="Alvarado L."/>
            <person name="Arachchi H.M."/>
            <person name="Berlin A.M."/>
            <person name="Chapman S.B."/>
            <person name="Dewar J."/>
            <person name="Goldberg J."/>
            <person name="Griggs A."/>
            <person name="Gujja S."/>
            <person name="Hansen M."/>
            <person name="Howarth C."/>
            <person name="Imamovic A."/>
            <person name="Larimer J."/>
            <person name="McCowan C."/>
            <person name="Murphy C."/>
            <person name="Neiman D."/>
            <person name="Pearson M."/>
            <person name="Priest M."/>
            <person name="Roberts A."/>
            <person name="Saif S."/>
            <person name="Shea T."/>
            <person name="Sisk P."/>
            <person name="Sykes S."/>
            <person name="Wortman J."/>
            <person name="Nusbaum C."/>
            <person name="Birren B."/>
        </authorList>
    </citation>
    <scope>NUCLEOTIDE SEQUENCE [LARGE SCALE GENOMIC DNA]</scope>
    <source>
        <strain evidence="9 10">PRA339</strain>
    </source>
</reference>
<comment type="subunit">
    <text evidence="8">Component of the Mediator complex.</text>
</comment>
<evidence type="ECO:0000313" key="10">
    <source>
        <dbReference type="Proteomes" id="UP000030655"/>
    </source>
</evidence>
<reference evidence="10" key="1">
    <citation type="submission" date="2013-02" db="EMBL/GenBank/DDBJ databases">
        <authorList>
            <consortium name="The Broad Institute Genome Sequencing Platform"/>
            <person name="Cuomo C."/>
            <person name="Becnel J."/>
            <person name="Sanscrainte N."/>
            <person name="Walker B."/>
            <person name="Young S.K."/>
            <person name="Zeng Q."/>
            <person name="Gargeya S."/>
            <person name="Fitzgerald M."/>
            <person name="Haas B."/>
            <person name="Abouelleil A."/>
            <person name="Alvarado L."/>
            <person name="Arachchi H.M."/>
            <person name="Berlin A.M."/>
            <person name="Chapman S.B."/>
            <person name="Dewar J."/>
            <person name="Goldberg J."/>
            <person name="Griggs A."/>
            <person name="Gujja S."/>
            <person name="Hansen M."/>
            <person name="Howarth C."/>
            <person name="Imamovic A."/>
            <person name="Larimer J."/>
            <person name="McCowan C."/>
            <person name="Murphy C."/>
            <person name="Neiman D."/>
            <person name="Pearson M."/>
            <person name="Priest M."/>
            <person name="Roberts A."/>
            <person name="Saif S."/>
            <person name="Shea T."/>
            <person name="Sisk P."/>
            <person name="Sykes S."/>
            <person name="Wortman J."/>
            <person name="Nusbaum C."/>
            <person name="Birren B."/>
        </authorList>
    </citation>
    <scope>NUCLEOTIDE SEQUENCE [LARGE SCALE GENOMIC DNA]</scope>
    <source>
        <strain evidence="10">PRA339</strain>
    </source>
</reference>
<keyword evidence="4 8" id="KW-0805">Transcription regulation</keyword>
<dbReference type="GO" id="GO:0006357">
    <property type="term" value="P:regulation of transcription by RNA polymerase II"/>
    <property type="evidence" value="ECO:0007669"/>
    <property type="project" value="InterPro"/>
</dbReference>